<dbReference type="InterPro" id="IPR051866">
    <property type="entry name" value="Intracell_Sig-Traffick_Protein"/>
</dbReference>
<accession>A0A3P6UUL9</accession>
<sequence length="281" mass="32008">MPVLLRDASACRNDLGRILYANPSEWTVHMDIVSTNTLSNFFTSHTEYQMAISAMPNFLTDDIRCFHMWTRFRDVKRLWEQLADLHKKLHLHGSFPQFAEAVIFGKQSAQIVGERTSSITTFLNYVLAHPVLRQSKVLQDYFEKALEIVNPSKQKDHMPPMQQFPSGESFGTNVVHVSQYRGQDSSLLFISEHDDSLSPSSPGQLYFKTRPMPATTMPENSMFNMQENNVSTNAMPSSMMNQTNSQSSYVLPTHCCVSLSQQPQSTQFLRGNDGLLRHDYS</sequence>
<dbReference type="Pfam" id="PF00787">
    <property type="entry name" value="PX"/>
    <property type="match status" value="1"/>
</dbReference>
<dbReference type="Proteomes" id="UP000277928">
    <property type="component" value="Unassembled WGS sequence"/>
</dbReference>
<dbReference type="GO" id="GO:0035091">
    <property type="term" value="F:phosphatidylinositol binding"/>
    <property type="evidence" value="ECO:0007669"/>
    <property type="project" value="InterPro"/>
</dbReference>
<dbReference type="SUPFAM" id="SSF64268">
    <property type="entry name" value="PX domain"/>
    <property type="match status" value="1"/>
</dbReference>
<dbReference type="OrthoDB" id="1278353at2759"/>
<evidence type="ECO:0000259" key="1">
    <source>
        <dbReference type="PROSITE" id="PS50195"/>
    </source>
</evidence>
<dbReference type="EMBL" id="UYRX01000424">
    <property type="protein sequence ID" value="VDK82004.1"/>
    <property type="molecule type" value="Genomic_DNA"/>
</dbReference>
<dbReference type="PANTHER" id="PTHR15508:SF8">
    <property type="entry name" value="LD24550P"/>
    <property type="match status" value="1"/>
</dbReference>
<dbReference type="InterPro" id="IPR036871">
    <property type="entry name" value="PX_dom_sf"/>
</dbReference>
<dbReference type="PROSITE" id="PS50195">
    <property type="entry name" value="PX"/>
    <property type="match status" value="1"/>
</dbReference>
<evidence type="ECO:0000313" key="3">
    <source>
        <dbReference type="Proteomes" id="UP000277928"/>
    </source>
</evidence>
<dbReference type="AlphaFoldDB" id="A0A3P6UUL9"/>
<gene>
    <name evidence="2" type="ORF">NLS_LOCUS5547</name>
</gene>
<organism evidence="2 3">
    <name type="scientific">Litomosoides sigmodontis</name>
    <name type="common">Filarial nematode worm</name>
    <dbReference type="NCBI Taxonomy" id="42156"/>
    <lineage>
        <taxon>Eukaryota</taxon>
        <taxon>Metazoa</taxon>
        <taxon>Ecdysozoa</taxon>
        <taxon>Nematoda</taxon>
        <taxon>Chromadorea</taxon>
        <taxon>Rhabditida</taxon>
        <taxon>Spirurina</taxon>
        <taxon>Spiruromorpha</taxon>
        <taxon>Filarioidea</taxon>
        <taxon>Onchocercidae</taxon>
        <taxon>Litomosoides</taxon>
    </lineage>
</organism>
<dbReference type="Gene3D" id="3.30.1520.10">
    <property type="entry name" value="Phox-like domain"/>
    <property type="match status" value="1"/>
</dbReference>
<keyword evidence="3" id="KW-1185">Reference proteome</keyword>
<dbReference type="InterPro" id="IPR001683">
    <property type="entry name" value="PX_dom"/>
</dbReference>
<proteinExistence type="predicted"/>
<name>A0A3P6UUL9_LITSI</name>
<dbReference type="STRING" id="42156.A0A3P6UUL9"/>
<dbReference type="PANTHER" id="PTHR15508">
    <property type="entry name" value="RIBOSOMAL PROTEIN S6 KINASE"/>
    <property type="match status" value="1"/>
</dbReference>
<protein>
    <recommendedName>
        <fullName evidence="1">PX domain-containing protein</fullName>
    </recommendedName>
</protein>
<feature type="domain" description="PX" evidence="1">
    <location>
        <begin position="26"/>
        <end position="149"/>
    </location>
</feature>
<dbReference type="OMA" id="HKKLHLH"/>
<reference evidence="2 3" key="1">
    <citation type="submission" date="2018-08" db="EMBL/GenBank/DDBJ databases">
        <authorList>
            <person name="Laetsch R D."/>
            <person name="Stevens L."/>
            <person name="Kumar S."/>
            <person name="Blaxter L. M."/>
        </authorList>
    </citation>
    <scope>NUCLEOTIDE SEQUENCE [LARGE SCALE GENOMIC DNA]</scope>
</reference>
<evidence type="ECO:0000313" key="2">
    <source>
        <dbReference type="EMBL" id="VDK82004.1"/>
    </source>
</evidence>